<dbReference type="SUPFAM" id="SSF52540">
    <property type="entry name" value="P-loop containing nucleoside triphosphate hydrolases"/>
    <property type="match status" value="1"/>
</dbReference>
<feature type="transmembrane region" description="Helical" evidence="1">
    <location>
        <begin position="468"/>
        <end position="484"/>
    </location>
</feature>
<feature type="domain" description="NACHT" evidence="2">
    <location>
        <begin position="170"/>
        <end position="291"/>
    </location>
</feature>
<gene>
    <name evidence="3" type="ORF">FL583_22030</name>
</gene>
<feature type="transmembrane region" description="Helical" evidence="1">
    <location>
        <begin position="551"/>
        <end position="573"/>
    </location>
</feature>
<keyword evidence="1" id="KW-1133">Transmembrane helix</keyword>
<feature type="transmembrane region" description="Helical" evidence="1">
    <location>
        <begin position="441"/>
        <end position="462"/>
    </location>
</feature>
<organism evidence="3 4">
    <name type="scientific">Cryptosporangium phraense</name>
    <dbReference type="NCBI Taxonomy" id="2593070"/>
    <lineage>
        <taxon>Bacteria</taxon>
        <taxon>Bacillati</taxon>
        <taxon>Actinomycetota</taxon>
        <taxon>Actinomycetes</taxon>
        <taxon>Cryptosporangiales</taxon>
        <taxon>Cryptosporangiaceae</taxon>
        <taxon>Cryptosporangium</taxon>
    </lineage>
</organism>
<dbReference type="Pfam" id="PF00400">
    <property type="entry name" value="WD40"/>
    <property type="match status" value="1"/>
</dbReference>
<evidence type="ECO:0000256" key="1">
    <source>
        <dbReference type="SAM" id="Phobius"/>
    </source>
</evidence>
<dbReference type="InterPro" id="IPR027417">
    <property type="entry name" value="P-loop_NTPase"/>
</dbReference>
<sequence length="1100" mass="118421">MCSPLTEWVSKVRSSRQRKHGAIAAACTIVTLLAALLTNSVADNPSKAAIASLVLIGFVYAALEGYRAIASASDASIIQAYPGEKHAKQLDDAAALLADLVGRQWTEEDRRREENASEPLRVRWSSTVRPVAAAPSAVVGQAISGRAVRLHLHGEFKDIAATYRQLPRHQLVILGAPGAGKTVLATRLLLDLLHNRQPGDPVPVLFAMSTWNPNRDKPYEWMAAQLADSYPGLEDSSKYGEEAPCELLKTKRVIPVLDGLDEMQKTWQRTALDALGAKLGVRPVVLTCRSQEYEGAVTGGPVPLSYAAVVEVEPPAKVDILRYLPDDPRWRQLGTYLQSNPDGQLAEALTTPLMIDLMIAVYADRKSNPAEMLDGERFADHTAIEQHLLGAFVTAAYRRSPRGRYQAEQARRWLSFLARSLHRRGVRELEWWRIAEAVPRWLISVTVAAPILIVATIAMLYVRDSPPAFASVGAVGIAVATVLGRRAGQTADRPRSVVRGVAGDLIAVVGAVSLGGAALLATVYLVDRSVAIELSYYIVDWIRQMPDGSNYISHLLLPADLLITAIAIPSLLAARYGGTPRRGLPRIGRLFRSLGIGLAAGIVVTSPAITFGIVGHQGKVAGAETWLASSVYIAVLFGVTVGLGSWLAAPIDAQASNEPKSVLAGDRRTLLISTAVTAAPMAVLLPGLGAISGIFVLFGSGSAWLTYSIARGWLAVRGKLPWRLTSFLFDARERRVLRQIGPAYQFTHALLQDQLAGHEPLHLVDTVAHFQPARAQPSRRSVRLLASAFILSLAALTSMVSLVYLHTEHRFRIIDGTGSVWFMALGPGGHELATISADDHRRIAIRNLDTGRIVYARFAAADAPDPLTFPMDSPEAIPPWQDFPIALAFSADGDTLIAAKGNGTILRWRTSTGENISMPSPALRGVDGIRGVGLSGDGRLLIAAMPSSNHEAVVWSQNAAGKLEPSKKFSFKNDVSLRPVAAFPSKGSPVIALAESNRVTVWHPGSTQPLVALGQPSWDYISALALSPDGTVLAEIRSTADNTGHALAGDVHLWNVKDGHEMTSPVPRIDTFRTLAFSPDGRSIAVGNDHEVQIWPTTGL</sequence>
<dbReference type="Pfam" id="PF05729">
    <property type="entry name" value="NACHT"/>
    <property type="match status" value="1"/>
</dbReference>
<keyword evidence="1" id="KW-0472">Membrane</keyword>
<reference evidence="3 4" key="1">
    <citation type="submission" date="2019-07" db="EMBL/GenBank/DDBJ databases">
        <title>Cryptosporangium phraense sp. nov., isolated from plant litter.</title>
        <authorList>
            <person name="Suriyachadkun C."/>
        </authorList>
    </citation>
    <scope>NUCLEOTIDE SEQUENCE [LARGE SCALE GENOMIC DNA]</scope>
    <source>
        <strain evidence="3 4">A-T 5661</strain>
    </source>
</reference>
<keyword evidence="4" id="KW-1185">Reference proteome</keyword>
<dbReference type="OrthoDB" id="419058at2"/>
<evidence type="ECO:0000259" key="2">
    <source>
        <dbReference type="Pfam" id="PF05729"/>
    </source>
</evidence>
<keyword evidence="1" id="KW-0812">Transmembrane</keyword>
<accession>A0A545AN79</accession>
<dbReference type="Gene3D" id="2.130.10.10">
    <property type="entry name" value="YVTN repeat-like/Quinoprotein amine dehydrogenase"/>
    <property type="match status" value="2"/>
</dbReference>
<feature type="transmembrane region" description="Helical" evidence="1">
    <location>
        <begin position="505"/>
        <end position="526"/>
    </location>
</feature>
<proteinExistence type="predicted"/>
<evidence type="ECO:0000313" key="4">
    <source>
        <dbReference type="Proteomes" id="UP000317982"/>
    </source>
</evidence>
<dbReference type="PANTHER" id="PTHR19879">
    <property type="entry name" value="TRANSCRIPTION INITIATION FACTOR TFIID"/>
    <property type="match status" value="1"/>
</dbReference>
<dbReference type="EMBL" id="VIRS01000016">
    <property type="protein sequence ID" value="TQS42746.1"/>
    <property type="molecule type" value="Genomic_DNA"/>
</dbReference>
<feature type="transmembrane region" description="Helical" evidence="1">
    <location>
        <begin position="626"/>
        <end position="649"/>
    </location>
</feature>
<dbReference type="PANTHER" id="PTHR19879:SF9">
    <property type="entry name" value="TRANSCRIPTION INITIATION FACTOR TFIID SUBUNIT 5"/>
    <property type="match status" value="1"/>
</dbReference>
<feature type="transmembrane region" description="Helical" evidence="1">
    <location>
        <begin position="670"/>
        <end position="688"/>
    </location>
</feature>
<name>A0A545AN79_9ACTN</name>
<dbReference type="InterPro" id="IPR001680">
    <property type="entry name" value="WD40_rpt"/>
</dbReference>
<comment type="caution">
    <text evidence="3">The sequence shown here is derived from an EMBL/GenBank/DDBJ whole genome shotgun (WGS) entry which is preliminary data.</text>
</comment>
<dbReference type="InterPro" id="IPR007111">
    <property type="entry name" value="NACHT_NTPase"/>
</dbReference>
<dbReference type="SUPFAM" id="SSF101908">
    <property type="entry name" value="Putative isomerase YbhE"/>
    <property type="match status" value="1"/>
</dbReference>
<feature type="transmembrane region" description="Helical" evidence="1">
    <location>
        <begin position="784"/>
        <end position="805"/>
    </location>
</feature>
<feature type="transmembrane region" description="Helical" evidence="1">
    <location>
        <begin position="21"/>
        <end position="42"/>
    </location>
</feature>
<protein>
    <submittedName>
        <fullName evidence="3">NACHT domain-containing protein</fullName>
    </submittedName>
</protein>
<dbReference type="AlphaFoldDB" id="A0A545AN79"/>
<dbReference type="InParanoid" id="A0A545AN79"/>
<feature type="transmembrane region" description="Helical" evidence="1">
    <location>
        <begin position="694"/>
        <end position="714"/>
    </location>
</feature>
<feature type="transmembrane region" description="Helical" evidence="1">
    <location>
        <begin position="594"/>
        <end position="614"/>
    </location>
</feature>
<dbReference type="Proteomes" id="UP000317982">
    <property type="component" value="Unassembled WGS sequence"/>
</dbReference>
<evidence type="ECO:0000313" key="3">
    <source>
        <dbReference type="EMBL" id="TQS42746.1"/>
    </source>
</evidence>
<dbReference type="Gene3D" id="3.40.50.300">
    <property type="entry name" value="P-loop containing nucleotide triphosphate hydrolases"/>
    <property type="match status" value="1"/>
</dbReference>
<feature type="transmembrane region" description="Helical" evidence="1">
    <location>
        <begin position="48"/>
        <end position="66"/>
    </location>
</feature>
<dbReference type="InterPro" id="IPR015943">
    <property type="entry name" value="WD40/YVTN_repeat-like_dom_sf"/>
</dbReference>